<evidence type="ECO:0000256" key="1">
    <source>
        <dbReference type="ARBA" id="ARBA00004138"/>
    </source>
</evidence>
<keyword evidence="10" id="KW-1185">Reference proteome</keyword>
<comment type="similarity">
    <text evidence="5">Belongs to the CFAP53 family.</text>
</comment>
<protein>
    <recommendedName>
        <fullName evidence="6">Cilia- and flagella-associated protein 53</fullName>
    </recommendedName>
</protein>
<name>A0ABR4N2I9_9FUNG</name>
<dbReference type="Proteomes" id="UP001527925">
    <property type="component" value="Unassembled WGS sequence"/>
</dbReference>
<gene>
    <name evidence="9" type="ORF">HK105_206736</name>
</gene>
<evidence type="ECO:0000256" key="2">
    <source>
        <dbReference type="ARBA" id="ARBA00023054"/>
    </source>
</evidence>
<feature type="coiled-coil region" evidence="7">
    <location>
        <begin position="210"/>
        <end position="250"/>
    </location>
</feature>
<dbReference type="EMBL" id="JADGIZ020000042">
    <property type="protein sequence ID" value="KAL2913720.1"/>
    <property type="molecule type" value="Genomic_DNA"/>
</dbReference>
<proteinExistence type="inferred from homology"/>
<dbReference type="PANTHER" id="PTHR31183:SF1">
    <property type="entry name" value="CILIA- AND FLAGELLA-ASSOCIATED PROTEIN 53"/>
    <property type="match status" value="1"/>
</dbReference>
<evidence type="ECO:0000313" key="10">
    <source>
        <dbReference type="Proteomes" id="UP001527925"/>
    </source>
</evidence>
<keyword evidence="2 7" id="KW-0175">Coiled coil</keyword>
<comment type="subcellular location">
    <subcellularLocation>
        <location evidence="1">Cell projection</location>
        <location evidence="1">Cilium</location>
    </subcellularLocation>
</comment>
<feature type="coiled-coil region" evidence="7">
    <location>
        <begin position="373"/>
        <end position="400"/>
    </location>
</feature>
<feature type="domain" description="Trichohyalin-plectin-homology" evidence="8">
    <location>
        <begin position="137"/>
        <end position="475"/>
    </location>
</feature>
<comment type="caution">
    <text evidence="9">The sequence shown here is derived from an EMBL/GenBank/DDBJ whole genome shotgun (WGS) entry which is preliminary data.</text>
</comment>
<organism evidence="9 10">
    <name type="scientific">Polyrhizophydium stewartii</name>
    <dbReference type="NCBI Taxonomy" id="2732419"/>
    <lineage>
        <taxon>Eukaryota</taxon>
        <taxon>Fungi</taxon>
        <taxon>Fungi incertae sedis</taxon>
        <taxon>Chytridiomycota</taxon>
        <taxon>Chytridiomycota incertae sedis</taxon>
        <taxon>Chytridiomycetes</taxon>
        <taxon>Rhizophydiales</taxon>
        <taxon>Rhizophydiales incertae sedis</taxon>
        <taxon>Polyrhizophydium</taxon>
    </lineage>
</organism>
<accession>A0ABR4N2I9</accession>
<keyword evidence="3" id="KW-0969">Cilium</keyword>
<dbReference type="Pfam" id="PF13868">
    <property type="entry name" value="TPH"/>
    <property type="match status" value="1"/>
</dbReference>
<dbReference type="InterPro" id="IPR043596">
    <property type="entry name" value="CFAP53/TCHP"/>
</dbReference>
<evidence type="ECO:0000256" key="6">
    <source>
        <dbReference type="ARBA" id="ARBA00033773"/>
    </source>
</evidence>
<keyword evidence="4" id="KW-0966">Cell projection</keyword>
<feature type="coiled-coil region" evidence="7">
    <location>
        <begin position="70"/>
        <end position="126"/>
    </location>
</feature>
<dbReference type="PANTHER" id="PTHR31183">
    <property type="entry name" value="TRICHOPLEIN KERATIN FILAMENT-BINDING PROTEIN FAMILY MEMBER"/>
    <property type="match status" value="1"/>
</dbReference>
<sequence length="476" mass="58596">MPRGGGAPQHKSDYLITNRRREEDLRNVNLETTQYYARTDMKSRFEESTNMAIFRQQIQRRFSELKANEASKLDERRGRLRQLLKDDEERYRALLLAKEETRETRVEAMRQRMHDLREQRERERQAIVTEKLAQRWRKECDQLRAIESKVREKHVSEARAEQIREQGERREAERREKRYYDDLWEQDRLKKIEREERDREHLRAMNRSTIEMLEKQLTALKLQAQREVELKQEEARLMKEEHETRLLEDQRKQQQKHMEQVQIRQDLDEFNKMKLQQRQREVQAALEMDMRILAEFLKMDRVEREGRQRRREEMRREMQMYREHLLAQKEIEKQREAEIEQWFVAEQERLWKARSEKWRKEQAARDRLMKEVMEGRQEQLKVALERNRQAQERVRIEKLEIEKRIEEAKQWEAAQHEKAAKTKREYSTMLKEQMEIAERRAAEERRRIELEDAAAKAANEEYEAMLSRELARVLQS</sequence>
<evidence type="ECO:0000259" key="8">
    <source>
        <dbReference type="Pfam" id="PF13868"/>
    </source>
</evidence>
<reference evidence="9 10" key="1">
    <citation type="submission" date="2023-09" db="EMBL/GenBank/DDBJ databases">
        <title>Pangenome analysis of Batrachochytrium dendrobatidis and related Chytrids.</title>
        <authorList>
            <person name="Yacoub M.N."/>
            <person name="Stajich J.E."/>
            <person name="James T.Y."/>
        </authorList>
    </citation>
    <scope>NUCLEOTIDE SEQUENCE [LARGE SCALE GENOMIC DNA]</scope>
    <source>
        <strain evidence="9 10">JEL0888</strain>
    </source>
</reference>
<evidence type="ECO:0000256" key="5">
    <source>
        <dbReference type="ARBA" id="ARBA00033747"/>
    </source>
</evidence>
<evidence type="ECO:0000256" key="4">
    <source>
        <dbReference type="ARBA" id="ARBA00023273"/>
    </source>
</evidence>
<feature type="coiled-coil region" evidence="7">
    <location>
        <begin position="427"/>
        <end position="461"/>
    </location>
</feature>
<dbReference type="InterPro" id="IPR043597">
    <property type="entry name" value="TPH_dom"/>
</dbReference>
<evidence type="ECO:0000256" key="3">
    <source>
        <dbReference type="ARBA" id="ARBA00023069"/>
    </source>
</evidence>
<evidence type="ECO:0000256" key="7">
    <source>
        <dbReference type="SAM" id="Coils"/>
    </source>
</evidence>
<evidence type="ECO:0000313" key="9">
    <source>
        <dbReference type="EMBL" id="KAL2913720.1"/>
    </source>
</evidence>